<dbReference type="EMBL" id="BNCO01000010">
    <property type="protein sequence ID" value="GIL50977.1"/>
    <property type="molecule type" value="Genomic_DNA"/>
</dbReference>
<keyword evidence="3" id="KW-0812">Transmembrane</keyword>
<feature type="compositionally biased region" description="Low complexity" evidence="2">
    <location>
        <begin position="271"/>
        <end position="289"/>
    </location>
</feature>
<feature type="compositionally biased region" description="Basic and acidic residues" evidence="2">
    <location>
        <begin position="451"/>
        <end position="460"/>
    </location>
</feature>
<name>A0A8J4EXD7_9CHLO</name>
<protein>
    <recommendedName>
        <fullName evidence="6">PI3K/PI4K catalytic domain-containing protein</fullName>
    </recommendedName>
</protein>
<feature type="transmembrane region" description="Helical" evidence="3">
    <location>
        <begin position="25"/>
        <end position="44"/>
    </location>
</feature>
<feature type="region of interest" description="Disordered" evidence="2">
    <location>
        <begin position="361"/>
        <end position="383"/>
    </location>
</feature>
<sequence>MRPVSPRSGPPAQTQQHGGSPVRRYAIFLFLALIFALLPTVLVLHSNAEECKTMLVSKGSEAMGFSANPFSHFNLCKIRLGLAGLTKEAQPRTRAQFREEDEPKDHSSNVGSSQPPPPSPGVPAQGQQQQVGGGTAAQASPSPFPPSPPPPSPPPPSPPPPSPPPPSPPPPSPPPSPPPPSPPPPSPPKPLASPSPPPSPPPPSPPPPSPPPPAPPPPSPPPPLAASSAPSPPPPAPVSSSSPSPPPPSPPPPAPPPPSPPPPTPPPSPLPLQQQQQPQQQAQPDSKQQTSSSRSPWHEYEISKLLSTEISQIATDVHSAVVDWSDFDLPKTQADIDRLMKLPHVDECYFCKVCIPNSALKLGPNPQQQQQKPATGSRRRRLQYAERSGPAYLENPGEAEGLIYGLKPVEGPFPRSQKPGAGCDSCGTSTSGGGGGGGGGASVGRGVLSRKLQEANRRGQEGGGGGSVGAAEELGNGVGEAEGATDGAGDVGRRGRQLTADSKPYQALDTTDSGPDYHIGGRIYNITDIAPGRRIFQSKQHLPNCTVCRGCDHTLEMMASGSILHGSYYAHEPGGSPSWLFRVRTDRTESGWAVVKVWCVPVLKPKQRGLGMCDPRKVYAQVKLLLAQQKLTAECGLNEIVPKVWVEPLNGVMPGSGFHIKWLGLWADIADGVSVQNIQEAGKPPLKPDVMLSLFSTRINHHELVQGAIFDLLFSQCDRHQQNIFLTETGKFWLIDNDQVYATAWRKCGIDSLLVPTTQKFMINHLGFFYVLKYPHANPPRVPVKFLSPMLLLDYRCHVPGGSIGKNFTTELNECLTHISSLTPEVIQEQYGYPVLRMADAVRNRSKDLLNNGYEWTLLYGQPTNQPMHRYKIAPKCCAMHWNSTVHNYECDTPGFKQMVEIPYGNAWHGGPWHGTAGLDTGTYEGGTSFQPNW</sequence>
<organism evidence="4 5">
    <name type="scientific">Volvox africanus</name>
    <dbReference type="NCBI Taxonomy" id="51714"/>
    <lineage>
        <taxon>Eukaryota</taxon>
        <taxon>Viridiplantae</taxon>
        <taxon>Chlorophyta</taxon>
        <taxon>core chlorophytes</taxon>
        <taxon>Chlorophyceae</taxon>
        <taxon>CS clade</taxon>
        <taxon>Chlamydomonadales</taxon>
        <taxon>Volvocaceae</taxon>
        <taxon>Volvox</taxon>
    </lineage>
</organism>
<feature type="compositionally biased region" description="Gly residues" evidence="2">
    <location>
        <begin position="430"/>
        <end position="443"/>
    </location>
</feature>
<dbReference type="Proteomes" id="UP000747399">
    <property type="component" value="Unassembled WGS sequence"/>
</dbReference>
<dbReference type="PANTHER" id="PTHR13037:SF24">
    <property type="entry name" value="POLYCOMB PROTEIN PCL-RELATED"/>
    <property type="match status" value="1"/>
</dbReference>
<proteinExistence type="predicted"/>
<evidence type="ECO:0000313" key="5">
    <source>
        <dbReference type="Proteomes" id="UP000747399"/>
    </source>
</evidence>
<feature type="compositionally biased region" description="Low complexity" evidence="2">
    <location>
        <begin position="420"/>
        <end position="429"/>
    </location>
</feature>
<evidence type="ECO:0000256" key="3">
    <source>
        <dbReference type="SAM" id="Phobius"/>
    </source>
</evidence>
<gene>
    <name evidence="4" type="ORF">Vafri_7049</name>
</gene>
<accession>A0A8J4EXD7</accession>
<keyword evidence="1" id="KW-0945">Host-virus interaction</keyword>
<feature type="compositionally biased region" description="Pro residues" evidence="2">
    <location>
        <begin position="142"/>
        <end position="270"/>
    </location>
</feature>
<dbReference type="PANTHER" id="PTHR13037">
    <property type="entry name" value="FORMIN"/>
    <property type="match status" value="1"/>
</dbReference>
<feature type="compositionally biased region" description="Polar residues" evidence="2">
    <location>
        <begin position="365"/>
        <end position="374"/>
    </location>
</feature>
<dbReference type="PRINTS" id="PR01217">
    <property type="entry name" value="PRICHEXTENSN"/>
</dbReference>
<keyword evidence="3" id="KW-1133">Transmembrane helix</keyword>
<feature type="compositionally biased region" description="Low complexity" evidence="2">
    <location>
        <begin position="122"/>
        <end position="141"/>
    </location>
</feature>
<evidence type="ECO:0008006" key="6">
    <source>
        <dbReference type="Google" id="ProtNLM"/>
    </source>
</evidence>
<feature type="compositionally biased region" description="Basic and acidic residues" evidence="2">
    <location>
        <begin position="96"/>
        <end position="107"/>
    </location>
</feature>
<feature type="region of interest" description="Disordered" evidence="2">
    <location>
        <begin position="410"/>
        <end position="514"/>
    </location>
</feature>
<dbReference type="AlphaFoldDB" id="A0A8J4EXD7"/>
<evidence type="ECO:0000256" key="1">
    <source>
        <dbReference type="ARBA" id="ARBA00022581"/>
    </source>
</evidence>
<keyword evidence="3" id="KW-0472">Membrane</keyword>
<comment type="caution">
    <text evidence="4">The sequence shown here is derived from an EMBL/GenBank/DDBJ whole genome shotgun (WGS) entry which is preliminary data.</text>
</comment>
<evidence type="ECO:0000256" key="2">
    <source>
        <dbReference type="SAM" id="MobiDB-lite"/>
    </source>
</evidence>
<feature type="compositionally biased region" description="Low complexity" evidence="2">
    <location>
        <begin position="469"/>
        <end position="488"/>
    </location>
</feature>
<reference evidence="4" key="1">
    <citation type="journal article" date="2021" name="Proc. Natl. Acad. Sci. U.S.A.">
        <title>Three genomes in the algal genus Volvox reveal the fate of a haploid sex-determining region after a transition to homothallism.</title>
        <authorList>
            <person name="Yamamoto K."/>
            <person name="Hamaji T."/>
            <person name="Kawai-Toyooka H."/>
            <person name="Matsuzaki R."/>
            <person name="Takahashi F."/>
            <person name="Nishimura Y."/>
            <person name="Kawachi M."/>
            <person name="Noguchi H."/>
            <person name="Minakuchi Y."/>
            <person name="Umen J.G."/>
            <person name="Toyoda A."/>
            <person name="Nozaki H."/>
        </authorList>
    </citation>
    <scope>NUCLEOTIDE SEQUENCE</scope>
    <source>
        <strain evidence="4">NIES-3780</strain>
    </source>
</reference>
<evidence type="ECO:0000313" key="4">
    <source>
        <dbReference type="EMBL" id="GIL50977.1"/>
    </source>
</evidence>
<feature type="region of interest" description="Disordered" evidence="2">
    <location>
        <begin position="87"/>
        <end position="298"/>
    </location>
</feature>
<keyword evidence="5" id="KW-1185">Reference proteome</keyword>